<accession>A0A7J7LUP0</accession>
<sequence>MGVRKWMAKRGVSCLCVGEQFDTDEMVLSSDFLVVRDYSTNWYSSRTGESERRPDNGNIEEAKSSLRKGSYLSYEEARALLGRLEYQRGNLEAVLHVFEGIDIGTVTSKMKLCLTGRVDHCTHHSQIDVAPLMSVHTISLLFEAIYLKEKSLEVLQRYREVAQSCKVILDTIESASPDCLLRNFGTDSKLQETLNKSVKLLPELWKLSQSPGSHATPPNLRSQVEGSFVPKNNIEEAILLLMILLRTSVKKRINFDVSVVDHLSYSLSVVEELRGLAGQIEGILPEDLDRDKRYYSLVLCYYGEGLLEIGVSSATHAKLEFKLVRVRWYQSDLVESDPVAMAEGPNATDPAQVLSPHVGGPSVNPRPLNTRTQFDQLEEKMQALSGIIDQVTTLEERLDSFSDDQAHMGERLVTLDGLVEGNMTTHLDQVAKLFSKAFEALEIAESAMRETDPKVIFHLTLENAELRKLDVALCYAKVFLRLQVDSDVKEWVLLARILSAQKEFKDAEIAINNALKEKGKWDQGELLRTKAKLQIAEGELKNAMKHILNFLAFFMFRRKVLVLEDVI</sequence>
<reference evidence="1 2" key="1">
    <citation type="journal article" date="2020" name="IScience">
        <title>Genome Sequencing of the Endangered Kingdonia uniflora (Circaeasteraceae, Ranunculales) Reveals Potential Mechanisms of Evolutionary Specialization.</title>
        <authorList>
            <person name="Sun Y."/>
            <person name="Deng T."/>
            <person name="Zhang A."/>
            <person name="Moore M.J."/>
            <person name="Landis J.B."/>
            <person name="Lin N."/>
            <person name="Zhang H."/>
            <person name="Zhang X."/>
            <person name="Huang J."/>
            <person name="Zhang X."/>
            <person name="Sun H."/>
            <person name="Wang H."/>
        </authorList>
    </citation>
    <scope>NUCLEOTIDE SEQUENCE [LARGE SCALE GENOMIC DNA]</scope>
    <source>
        <strain evidence="1">TB1705</strain>
        <tissue evidence="1">Leaf</tissue>
    </source>
</reference>
<dbReference type="SUPFAM" id="SSF48452">
    <property type="entry name" value="TPR-like"/>
    <property type="match status" value="1"/>
</dbReference>
<proteinExistence type="predicted"/>
<gene>
    <name evidence="1" type="ORF">GIB67_008168</name>
</gene>
<dbReference type="EMBL" id="JACGCM010001998">
    <property type="protein sequence ID" value="KAF6146284.1"/>
    <property type="molecule type" value="Genomic_DNA"/>
</dbReference>
<dbReference type="AlphaFoldDB" id="A0A7J7LUP0"/>
<dbReference type="InterPro" id="IPR011990">
    <property type="entry name" value="TPR-like_helical_dom_sf"/>
</dbReference>
<evidence type="ECO:0000313" key="1">
    <source>
        <dbReference type="EMBL" id="KAF6146284.1"/>
    </source>
</evidence>
<dbReference type="PANTHER" id="PTHR44102">
    <property type="entry name" value="PROTEIN NPG1"/>
    <property type="match status" value="1"/>
</dbReference>
<dbReference type="InterPro" id="IPR043376">
    <property type="entry name" value="NPG1-like"/>
</dbReference>
<name>A0A7J7LUP0_9MAGN</name>
<keyword evidence="2" id="KW-1185">Reference proteome</keyword>
<dbReference type="PANTHER" id="PTHR44102:SF1">
    <property type="entry name" value="OS10G0471400 PROTEIN"/>
    <property type="match status" value="1"/>
</dbReference>
<organism evidence="1 2">
    <name type="scientific">Kingdonia uniflora</name>
    <dbReference type="NCBI Taxonomy" id="39325"/>
    <lineage>
        <taxon>Eukaryota</taxon>
        <taxon>Viridiplantae</taxon>
        <taxon>Streptophyta</taxon>
        <taxon>Embryophyta</taxon>
        <taxon>Tracheophyta</taxon>
        <taxon>Spermatophyta</taxon>
        <taxon>Magnoliopsida</taxon>
        <taxon>Ranunculales</taxon>
        <taxon>Circaeasteraceae</taxon>
        <taxon>Kingdonia</taxon>
    </lineage>
</organism>
<comment type="caution">
    <text evidence="1">The sequence shown here is derived from an EMBL/GenBank/DDBJ whole genome shotgun (WGS) entry which is preliminary data.</text>
</comment>
<dbReference type="Proteomes" id="UP000541444">
    <property type="component" value="Unassembled WGS sequence"/>
</dbReference>
<protein>
    <submittedName>
        <fullName evidence="1">Uncharacterized protein</fullName>
    </submittedName>
</protein>
<evidence type="ECO:0000313" key="2">
    <source>
        <dbReference type="Proteomes" id="UP000541444"/>
    </source>
</evidence>
<dbReference type="OrthoDB" id="29013at2759"/>